<evidence type="ECO:0000313" key="2">
    <source>
        <dbReference type="EMBL" id="TQS20922.1"/>
    </source>
</evidence>
<feature type="region of interest" description="Disordered" evidence="1">
    <location>
        <begin position="1"/>
        <end position="86"/>
    </location>
</feature>
<evidence type="ECO:0000256" key="1">
    <source>
        <dbReference type="SAM" id="MobiDB-lite"/>
    </source>
</evidence>
<comment type="caution">
    <text evidence="2">The sequence shown here is derived from an EMBL/GenBank/DDBJ whole genome shotgun (WGS) entry which is preliminary data.</text>
</comment>
<organism evidence="2 3">
    <name type="scientific">Microbispora hainanensis</name>
    <dbReference type="NCBI Taxonomy" id="568844"/>
    <lineage>
        <taxon>Bacteria</taxon>
        <taxon>Bacillati</taxon>
        <taxon>Actinomycetota</taxon>
        <taxon>Actinomycetes</taxon>
        <taxon>Streptosporangiales</taxon>
        <taxon>Streptosporangiaceae</taxon>
        <taxon>Microbispora</taxon>
    </lineage>
</organism>
<evidence type="ECO:0000313" key="3">
    <source>
        <dbReference type="Proteomes" id="UP000316541"/>
    </source>
</evidence>
<reference evidence="2 3" key="1">
    <citation type="submission" date="2019-07" db="EMBL/GenBank/DDBJ databases">
        <title>Microbispora hainanensis DSM 45428.</title>
        <authorList>
            <person name="Thawai C."/>
        </authorList>
    </citation>
    <scope>NUCLEOTIDE SEQUENCE [LARGE SCALE GENOMIC DNA]</scope>
    <source>
        <strain evidence="2 3">DSM 45428</strain>
    </source>
</reference>
<dbReference type="EMBL" id="VIRM01000014">
    <property type="protein sequence ID" value="TQS20922.1"/>
    <property type="molecule type" value="Genomic_DNA"/>
</dbReference>
<accession>A0A544YWK8</accession>
<name>A0A544YWK8_9ACTN</name>
<protein>
    <submittedName>
        <fullName evidence="2">DUF4276 family protein</fullName>
    </submittedName>
</protein>
<sequence length="242" mass="25588">MTARYAGTASDGRGSRTPSSTGSGPGWRNRSDAEPQLRPDQGGTVGRLVPADPAAPGPGGPRDRVLPGLQGGAGGTQPAEGGQPKSEPVLRALDRERGTFDVVLYHHDGAPPAKSGPVLERMRQTWQASDFEEPLVAVVPMRETEAWVLADAAALVRVLNVRRLDRSVVTGPEVESCRNPKAVIDALLAGAGLNPNGNGVLQNFYVSVAETAGIAELRKVAAFQQWWNDMIEALEGLGYQHG</sequence>
<gene>
    <name evidence="2" type="ORF">FLX08_14145</name>
</gene>
<dbReference type="AlphaFoldDB" id="A0A544YWK8"/>
<dbReference type="Proteomes" id="UP000316541">
    <property type="component" value="Unassembled WGS sequence"/>
</dbReference>
<proteinExistence type="predicted"/>